<organism evidence="1 2">
    <name type="scientific">Amycolatopsis roodepoortensis</name>
    <dbReference type="NCBI Taxonomy" id="700274"/>
    <lineage>
        <taxon>Bacteria</taxon>
        <taxon>Bacillati</taxon>
        <taxon>Actinomycetota</taxon>
        <taxon>Actinomycetes</taxon>
        <taxon>Pseudonocardiales</taxon>
        <taxon>Pseudonocardiaceae</taxon>
        <taxon>Amycolatopsis</taxon>
    </lineage>
</organism>
<dbReference type="RefSeq" id="WP_225948828.1">
    <property type="nucleotide sequence ID" value="NZ_JADBEJ010000001.1"/>
</dbReference>
<protein>
    <submittedName>
        <fullName evidence="1">Uncharacterized protein</fullName>
    </submittedName>
</protein>
<keyword evidence="2" id="KW-1185">Reference proteome</keyword>
<comment type="caution">
    <text evidence="1">The sequence shown here is derived from an EMBL/GenBank/DDBJ whole genome shotgun (WGS) entry which is preliminary data.</text>
</comment>
<name>A0ABR9L250_9PSEU</name>
<accession>A0ABR9L250</accession>
<dbReference type="Proteomes" id="UP000656548">
    <property type="component" value="Unassembled WGS sequence"/>
</dbReference>
<reference evidence="1 2" key="1">
    <citation type="submission" date="2020-10" db="EMBL/GenBank/DDBJ databases">
        <title>Sequencing the genomes of 1000 actinobacteria strains.</title>
        <authorList>
            <person name="Klenk H.-P."/>
        </authorList>
    </citation>
    <scope>NUCLEOTIDE SEQUENCE [LARGE SCALE GENOMIC DNA]</scope>
    <source>
        <strain evidence="1 2">DSM 46661</strain>
    </source>
</reference>
<sequence>MTFLFETVRANGHRNPCARLTLDEVDDDSPRPAIDPMLNPPPGWELRPGWISGLRERAYEGSRAGR</sequence>
<dbReference type="EMBL" id="JADBEJ010000001">
    <property type="protein sequence ID" value="MBE1574739.1"/>
    <property type="molecule type" value="Genomic_DNA"/>
</dbReference>
<proteinExistence type="predicted"/>
<evidence type="ECO:0000313" key="2">
    <source>
        <dbReference type="Proteomes" id="UP000656548"/>
    </source>
</evidence>
<gene>
    <name evidence="1" type="ORF">H4W30_001768</name>
</gene>
<evidence type="ECO:0000313" key="1">
    <source>
        <dbReference type="EMBL" id="MBE1574739.1"/>
    </source>
</evidence>